<dbReference type="Pfam" id="PF07929">
    <property type="entry name" value="PRiA4_ORF3"/>
    <property type="match status" value="1"/>
</dbReference>
<sequence length="427" mass="49939">MNKTKFKRAQKELKKYNSDISREVLNLLFILAASPESEEEAKEVCNTYLPNKVDMLGAEKRRNIRVLDSFYEEIVNFIDQMMMSFDDIENDDDTYDGLSEIMEELITLLKDYNTLSKRDFLELSLNTAIAAMDALENKFDGMISELSGDSYEMRWLFGFNDHLKKEFKFQKNNLSDDEPTEKDYQATLEKFCTFLVNAIVMANILTAMAKDELELGDDEDDFEDDEDGFVLGRDEEYDEDDEDEFEFDFENDDEPVFDPDDKRAFELKFKLMHTSPAVSRTLHVPAGYNLGDLHHIIQDIFEWDDMHLHEFIKNKQRYNPRPDSFHGDIASTQVLLSEIFKRKGSKIKYMYDFGDSWLLEISLLKTHKNMEKTYPVCIDAYGTSPREDSGGMMVYLDMVDEGKLRKNDYNMKKVNRILKGAYKNAFE</sequence>
<dbReference type="PANTHER" id="PTHR41878">
    <property type="entry name" value="LEXA REPRESSOR-RELATED"/>
    <property type="match status" value="1"/>
</dbReference>
<dbReference type="AlphaFoldDB" id="F8E4F3"/>
<dbReference type="STRING" id="717231.Flexsi_0769"/>
<keyword evidence="3" id="KW-1185">Reference proteome</keyword>
<dbReference type="Proteomes" id="UP000006621">
    <property type="component" value="Chromosome"/>
</dbReference>
<evidence type="ECO:0000313" key="3">
    <source>
        <dbReference type="Proteomes" id="UP000006621"/>
    </source>
</evidence>
<accession>F8E4F3</accession>
<name>F8E4F3_FLESM</name>
<organism evidence="2 3">
    <name type="scientific">Flexistipes sinusarabici (strain ATCC 49648 / DSM 4947 / MAS 10)</name>
    <dbReference type="NCBI Taxonomy" id="717231"/>
    <lineage>
        <taxon>Bacteria</taxon>
        <taxon>Pseudomonadati</taxon>
        <taxon>Deferribacterota</taxon>
        <taxon>Deferribacteres</taxon>
        <taxon>Deferribacterales</taxon>
        <taxon>Flexistipitaceae</taxon>
        <taxon>Flexistipes</taxon>
    </lineage>
</organism>
<feature type="domain" description="Plasmid pRiA4b Orf3-like" evidence="1">
    <location>
        <begin position="264"/>
        <end position="423"/>
    </location>
</feature>
<protein>
    <submittedName>
        <fullName evidence="2">Plasmid pRiA4b ORF-3 family protein</fullName>
    </submittedName>
</protein>
<dbReference type="HOGENOM" id="CLU_642141_0_0_0"/>
<dbReference type="eggNOG" id="COG4974">
    <property type="taxonomic scope" value="Bacteria"/>
</dbReference>
<proteinExistence type="predicted"/>
<dbReference type="Gene3D" id="3.10.290.30">
    <property type="entry name" value="MM3350-like"/>
    <property type="match status" value="1"/>
</dbReference>
<evidence type="ECO:0000259" key="1">
    <source>
        <dbReference type="Pfam" id="PF07929"/>
    </source>
</evidence>
<reference evidence="2 3" key="1">
    <citation type="journal article" date="2011" name="Stand. Genomic Sci.">
        <title>Genome sequence of the moderately thermophilic halophile Flexistipes sinusarabici strain (MAS10).</title>
        <authorList>
            <person name="Lapidus A."/>
            <person name="Chertkov O."/>
            <person name="Nolan M."/>
            <person name="Lucas S."/>
            <person name="Hammon N."/>
            <person name="Deshpande S."/>
            <person name="Cheng J.F."/>
            <person name="Tapia R."/>
            <person name="Han C."/>
            <person name="Goodwin L."/>
            <person name="Pitluck S."/>
            <person name="Liolios K."/>
            <person name="Pagani I."/>
            <person name="Ivanova N."/>
            <person name="Huntemann M."/>
            <person name="Mavromatis K."/>
            <person name="Mikhailova N."/>
            <person name="Pati A."/>
            <person name="Chen A."/>
            <person name="Palaniappan K."/>
            <person name="Land M."/>
            <person name="Hauser L."/>
            <person name="Brambilla E.M."/>
            <person name="Rohde M."/>
            <person name="Abt B."/>
            <person name="Spring S."/>
            <person name="Goker M."/>
            <person name="Bristow J."/>
            <person name="Eisen J.A."/>
            <person name="Markowitz V."/>
            <person name="Hugenholtz P."/>
            <person name="Kyrpides N.C."/>
            <person name="Klenk H.P."/>
            <person name="Woyke T."/>
        </authorList>
    </citation>
    <scope>NUCLEOTIDE SEQUENCE [LARGE SCALE GENOMIC DNA]</scope>
    <source>
        <strain evidence="3">DSM 4947 / MAS 10</strain>
    </source>
</reference>
<gene>
    <name evidence="2" type="ordered locus">Flexsi_0769</name>
</gene>
<dbReference type="InterPro" id="IPR012912">
    <property type="entry name" value="Plasmid_pRiA4b_Orf3-like"/>
</dbReference>
<dbReference type="PANTHER" id="PTHR41878:SF1">
    <property type="entry name" value="TNPR PROTEIN"/>
    <property type="match status" value="1"/>
</dbReference>
<dbReference type="RefSeq" id="WP_013885937.1">
    <property type="nucleotide sequence ID" value="NC_015672.1"/>
</dbReference>
<dbReference type="InterPro" id="IPR024047">
    <property type="entry name" value="MM3350-like_sf"/>
</dbReference>
<reference evidence="3" key="2">
    <citation type="submission" date="2011-06" db="EMBL/GenBank/DDBJ databases">
        <title>The complete genome of Flexistipes sinusarabici DSM 4947.</title>
        <authorList>
            <person name="Lucas S."/>
            <person name="Han J."/>
            <person name="Lapidus A."/>
            <person name="Bruce D."/>
            <person name="Goodwin L."/>
            <person name="Pitluck S."/>
            <person name="Peters L."/>
            <person name="Kyrpides N."/>
            <person name="Mavromatis K."/>
            <person name="Ivanova N."/>
            <person name="Mikhailova N."/>
            <person name="Chertkov O."/>
            <person name="Detter J.C."/>
            <person name="Tapia R."/>
            <person name="Han C."/>
            <person name="Land M."/>
            <person name="Hauser L."/>
            <person name="Markowitz V."/>
            <person name="Cheng J.-F."/>
            <person name="Hugenholtz P."/>
            <person name="Woyke T."/>
            <person name="Wu D."/>
            <person name="Spring S."/>
            <person name="Schroeder M."/>
            <person name="Brambilla E."/>
            <person name="Klenk H.-P."/>
            <person name="Eisen J.A."/>
        </authorList>
    </citation>
    <scope>NUCLEOTIDE SEQUENCE [LARGE SCALE GENOMIC DNA]</scope>
    <source>
        <strain evidence="3">DSM 4947 / MAS 10</strain>
    </source>
</reference>
<dbReference type="EMBL" id="CP002858">
    <property type="protein sequence ID" value="AEI14439.1"/>
    <property type="molecule type" value="Genomic_DNA"/>
</dbReference>
<dbReference type="KEGG" id="fsi:Flexsi_0769"/>
<evidence type="ECO:0000313" key="2">
    <source>
        <dbReference type="EMBL" id="AEI14439.1"/>
    </source>
</evidence>
<dbReference type="SUPFAM" id="SSF159941">
    <property type="entry name" value="MM3350-like"/>
    <property type="match status" value="1"/>
</dbReference>